<organism evidence="2 3">
    <name type="scientific">Metabacillus sediminis</name>
    <dbReference type="NCBI Taxonomy" id="3117746"/>
    <lineage>
        <taxon>Bacteria</taxon>
        <taxon>Bacillati</taxon>
        <taxon>Bacillota</taxon>
        <taxon>Bacilli</taxon>
        <taxon>Bacillales</taxon>
        <taxon>Bacillaceae</taxon>
        <taxon>Metabacillus</taxon>
    </lineage>
</organism>
<keyword evidence="1" id="KW-0694">RNA-binding</keyword>
<comment type="function">
    <text evidence="1">Regulates expression of the glpD operon. In the presence of glycerol 3-phosphate (G3P) causes antitermination of transcription of glpD at the inverted repeat of the leader region to enhance its transcription. Binds and stabilizes glpD leader mRNA.</text>
</comment>
<evidence type="ECO:0000256" key="1">
    <source>
        <dbReference type="PIRNR" id="PIRNR016897"/>
    </source>
</evidence>
<dbReference type="Gene3D" id="3.20.20.70">
    <property type="entry name" value="Aldolase class I"/>
    <property type="match status" value="1"/>
</dbReference>
<dbReference type="SUPFAM" id="SSF110391">
    <property type="entry name" value="GlpP-like"/>
    <property type="match status" value="1"/>
</dbReference>
<evidence type="ECO:0000313" key="2">
    <source>
        <dbReference type="EMBL" id="WXB97837.1"/>
    </source>
</evidence>
<dbReference type="RefSeq" id="WP_035404923.1">
    <property type="nucleotide sequence ID" value="NZ_CP147407.1"/>
</dbReference>
<dbReference type="Proteomes" id="UP001377337">
    <property type="component" value="Chromosome"/>
</dbReference>
<dbReference type="PANTHER" id="PTHR35787:SF1">
    <property type="entry name" value="GLYCEROL UPTAKE OPERON ANTITERMINATOR REGULATORY PROTEIN"/>
    <property type="match status" value="1"/>
</dbReference>
<dbReference type="PANTHER" id="PTHR35787">
    <property type="entry name" value="GLYCEROL UPTAKE OPERON ANTITERMINATOR REGULATORY PROTEIN"/>
    <property type="match status" value="1"/>
</dbReference>
<keyword evidence="1" id="KW-0804">Transcription</keyword>
<gene>
    <name evidence="2" type="ORF">WCV65_04995</name>
</gene>
<keyword evidence="1" id="KW-0805">Transcription regulation</keyword>
<sequence>MGFEGQTLLPAIRNMKQFDQFLGSKYQYGVLLDTHLGQLKGIVKASDQAEKKLLIHVDLIQGLKHDEYAAEFISQEIKPAGLISTRSNVISKAKQRGLIAIQRLFLLDTSALAKSLELIQRMRPDFIEVLPGVVPNLIEEIRKETDIPILAGGFVKTEQEVQAALKAGAAAVTSSETALWKEMEKNLG</sequence>
<dbReference type="InterPro" id="IPR006699">
    <property type="entry name" value="GlpP"/>
</dbReference>
<evidence type="ECO:0000313" key="3">
    <source>
        <dbReference type="Proteomes" id="UP001377337"/>
    </source>
</evidence>
<keyword evidence="3" id="KW-1185">Reference proteome</keyword>
<dbReference type="InterPro" id="IPR013785">
    <property type="entry name" value="Aldolase_TIM"/>
</dbReference>
<dbReference type="Pfam" id="PF04309">
    <property type="entry name" value="G3P_antiterm"/>
    <property type="match status" value="1"/>
</dbReference>
<protein>
    <recommendedName>
        <fullName evidence="1">Glycerol uptake operon antiterminator regulatory protein</fullName>
    </recommendedName>
</protein>
<name>A0ABZ2NL24_9BACI</name>
<keyword evidence="1" id="KW-0319">Glycerol metabolism</keyword>
<proteinExistence type="predicted"/>
<reference evidence="2 3" key="1">
    <citation type="submission" date="2024-02" db="EMBL/GenBank/DDBJ databases">
        <title>Seven novel Bacillus-like species.</title>
        <authorList>
            <person name="Liu G."/>
        </authorList>
    </citation>
    <scope>NUCLEOTIDE SEQUENCE [LARGE SCALE GENOMIC DNA]</scope>
    <source>
        <strain evidence="2 3">FJAT-52054</strain>
    </source>
</reference>
<dbReference type="EMBL" id="CP147407">
    <property type="protein sequence ID" value="WXB97837.1"/>
    <property type="molecule type" value="Genomic_DNA"/>
</dbReference>
<accession>A0ABZ2NL24</accession>
<dbReference type="PIRSF" id="PIRSF016897">
    <property type="entry name" value="GlpP"/>
    <property type="match status" value="1"/>
</dbReference>